<organism evidence="2 3">
    <name type="scientific">Methanoculleus chikugoensis</name>
    <dbReference type="NCBI Taxonomy" id="118126"/>
    <lineage>
        <taxon>Archaea</taxon>
        <taxon>Methanobacteriati</taxon>
        <taxon>Methanobacteriota</taxon>
        <taxon>Stenosarchaea group</taxon>
        <taxon>Methanomicrobia</taxon>
        <taxon>Methanomicrobiales</taxon>
        <taxon>Methanomicrobiaceae</taxon>
        <taxon>Methanoculleus</taxon>
    </lineage>
</organism>
<feature type="domain" description="Metallo-beta-lactamase" evidence="1">
    <location>
        <begin position="29"/>
        <end position="234"/>
    </location>
</feature>
<dbReference type="PANTHER" id="PTHR42951:SF4">
    <property type="entry name" value="ACYL-COENZYME A THIOESTERASE MBLAC2"/>
    <property type="match status" value="1"/>
</dbReference>
<proteinExistence type="predicted"/>
<dbReference type="SMART" id="SM00849">
    <property type="entry name" value="Lactamase_B"/>
    <property type="match status" value="1"/>
</dbReference>
<dbReference type="InterPro" id="IPR050855">
    <property type="entry name" value="NDM-1-like"/>
</dbReference>
<dbReference type="CDD" id="cd06262">
    <property type="entry name" value="metallo-hydrolase-like_MBL-fold"/>
    <property type="match status" value="1"/>
</dbReference>
<evidence type="ECO:0000313" key="2">
    <source>
        <dbReference type="EMBL" id="BBL66985.1"/>
    </source>
</evidence>
<dbReference type="InterPro" id="IPR001279">
    <property type="entry name" value="Metallo-B-lactamas"/>
</dbReference>
<name>A0ABN5XDL6_9EURY</name>
<sequence>MLEDQQWQPVPGTAGAGIYPFLRKPDVTCSNAYLIRTPGEILLVDTGADPAQMERILELVDDLLREAPRPVLLFLTHCHIDHCFQAVRNRRFRSLPDLSVAAEETGARALEAGDAVRTVAELMGREIEPLPVALSLLAARDCETLETDGGIILHRQQILLRSGDTLTVYHTPGHTPDSICIRLGGCLFIGDLLFSASPGIAGIAGWDQPALLETVGRARWILAHEPVTLCCPGHGRSIPVEAMPGLLDRLETDAARLSAVGAFDRARLADSLEHAADLLQEANRIFSAIAGRLYALAYRLDDLGEAEEARRYLDLLETDRIDGFLADFSQFADDFHAGEKLEVQFVLKAVQVIQRIEAHFAGDRLNHIVDASLLRRADRLLTDFMNTVFGYRETGFLSPADLSVVLREFVAAVSTPPFSDEAFVEAADNPVAYRAELASRLAYLPLLEDIDLVLDAEGSFPPVLVDRERFCDEVAGVLEDMAAAGAREIRLALRRERNAVGLLIRGSSPLSPRRIRFYRRKFGLSGASLAISGDGAGLFLILAPSS</sequence>
<gene>
    <name evidence="2" type="ORF">MchiMG62_01660</name>
</gene>
<dbReference type="PANTHER" id="PTHR42951">
    <property type="entry name" value="METALLO-BETA-LACTAMASE DOMAIN-CONTAINING"/>
    <property type="match status" value="1"/>
</dbReference>
<accession>A0ABN5XDL6</accession>
<dbReference type="Proteomes" id="UP000824969">
    <property type="component" value="Chromosome"/>
</dbReference>
<keyword evidence="3" id="KW-1185">Reference proteome</keyword>
<dbReference type="Pfam" id="PF00753">
    <property type="entry name" value="Lactamase_B"/>
    <property type="match status" value="1"/>
</dbReference>
<reference evidence="2 3" key="1">
    <citation type="submission" date="2019-06" db="EMBL/GenBank/DDBJ databases">
        <title>Complete genome sequence of Methanoculleus chikugoensis strain MG62.</title>
        <authorList>
            <person name="Asakawa S."/>
            <person name="Dianou D."/>
        </authorList>
    </citation>
    <scope>NUCLEOTIDE SEQUENCE [LARGE SCALE GENOMIC DNA]</scope>
    <source>
        <strain evidence="2 3">MG62</strain>
    </source>
</reference>
<protein>
    <recommendedName>
        <fullName evidence="1">Metallo-beta-lactamase domain-containing protein</fullName>
    </recommendedName>
</protein>
<evidence type="ECO:0000259" key="1">
    <source>
        <dbReference type="SMART" id="SM00849"/>
    </source>
</evidence>
<evidence type="ECO:0000313" key="3">
    <source>
        <dbReference type="Proteomes" id="UP000824969"/>
    </source>
</evidence>
<dbReference type="RefSeq" id="WP_221057478.1">
    <property type="nucleotide sequence ID" value="NZ_AP019781.1"/>
</dbReference>
<dbReference type="EMBL" id="AP019781">
    <property type="protein sequence ID" value="BBL66985.1"/>
    <property type="molecule type" value="Genomic_DNA"/>
</dbReference>
<dbReference type="GeneID" id="66129666"/>